<comment type="caution">
    <text evidence="2">The sequence shown here is derived from an EMBL/GenBank/DDBJ whole genome shotgun (WGS) entry which is preliminary data.</text>
</comment>
<name>A0ABU1WL02_9BURK</name>
<dbReference type="PANTHER" id="PTHR31964:SF113">
    <property type="entry name" value="USPA DOMAIN-CONTAINING PROTEIN"/>
    <property type="match status" value="1"/>
</dbReference>
<keyword evidence="3" id="KW-1185">Reference proteome</keyword>
<protein>
    <submittedName>
        <fullName evidence="2">Nucleotide-binding universal stress UspA family protein</fullName>
    </submittedName>
</protein>
<evidence type="ECO:0000313" key="3">
    <source>
        <dbReference type="Proteomes" id="UP001265700"/>
    </source>
</evidence>
<evidence type="ECO:0000313" key="2">
    <source>
        <dbReference type="EMBL" id="MDR7149918.1"/>
    </source>
</evidence>
<gene>
    <name evidence="2" type="ORF">J2W49_001873</name>
</gene>
<dbReference type="InterPro" id="IPR014729">
    <property type="entry name" value="Rossmann-like_a/b/a_fold"/>
</dbReference>
<sequence length="154" mass="17039">MEVMLAYDHSRNARIALDAVKRLFAQELPTITLISVIEEPGSSTSAGDEMFEAQYREQKAGAEAAAAELSAAGFQAKVLFAEGDARKMILRATEERRPDVLVLARHSYKPDGNFITRRLDAIVEEFDHMTFGSVSAFLARRVMCPLLIVPTHGE</sequence>
<dbReference type="EMBL" id="JAVDWU010000003">
    <property type="protein sequence ID" value="MDR7149918.1"/>
    <property type="molecule type" value="Genomic_DNA"/>
</dbReference>
<accession>A0ABU1WL02</accession>
<evidence type="ECO:0000259" key="1">
    <source>
        <dbReference type="Pfam" id="PF00582"/>
    </source>
</evidence>
<proteinExistence type="predicted"/>
<dbReference type="InterPro" id="IPR006016">
    <property type="entry name" value="UspA"/>
</dbReference>
<dbReference type="SUPFAM" id="SSF52402">
    <property type="entry name" value="Adenine nucleotide alpha hydrolases-like"/>
    <property type="match status" value="1"/>
</dbReference>
<organism evidence="2 3">
    <name type="scientific">Hydrogenophaga palleronii</name>
    <dbReference type="NCBI Taxonomy" id="65655"/>
    <lineage>
        <taxon>Bacteria</taxon>
        <taxon>Pseudomonadati</taxon>
        <taxon>Pseudomonadota</taxon>
        <taxon>Betaproteobacteria</taxon>
        <taxon>Burkholderiales</taxon>
        <taxon>Comamonadaceae</taxon>
        <taxon>Hydrogenophaga</taxon>
    </lineage>
</organism>
<dbReference type="Pfam" id="PF00582">
    <property type="entry name" value="Usp"/>
    <property type="match status" value="1"/>
</dbReference>
<dbReference type="CDD" id="cd00293">
    <property type="entry name" value="USP-like"/>
    <property type="match status" value="1"/>
</dbReference>
<dbReference type="Proteomes" id="UP001265700">
    <property type="component" value="Unassembled WGS sequence"/>
</dbReference>
<feature type="domain" description="UspA" evidence="1">
    <location>
        <begin position="3"/>
        <end position="150"/>
    </location>
</feature>
<dbReference type="PANTHER" id="PTHR31964">
    <property type="entry name" value="ADENINE NUCLEOTIDE ALPHA HYDROLASES-LIKE SUPERFAMILY PROTEIN"/>
    <property type="match status" value="1"/>
</dbReference>
<reference evidence="2 3" key="1">
    <citation type="submission" date="2023-07" db="EMBL/GenBank/DDBJ databases">
        <title>Sorghum-associated microbial communities from plants grown in Nebraska, USA.</title>
        <authorList>
            <person name="Schachtman D."/>
        </authorList>
    </citation>
    <scope>NUCLEOTIDE SEQUENCE [LARGE SCALE GENOMIC DNA]</scope>
    <source>
        <strain evidence="2 3">4249</strain>
    </source>
</reference>
<dbReference type="Gene3D" id="3.40.50.620">
    <property type="entry name" value="HUPs"/>
    <property type="match status" value="1"/>
</dbReference>
<dbReference type="RefSeq" id="WP_310314760.1">
    <property type="nucleotide sequence ID" value="NZ_JAVDWU010000003.1"/>
</dbReference>